<organism evidence="1 2">
    <name type="scientific">Mugilogobius chulae</name>
    <name type="common">yellowstripe goby</name>
    <dbReference type="NCBI Taxonomy" id="88201"/>
    <lineage>
        <taxon>Eukaryota</taxon>
        <taxon>Metazoa</taxon>
        <taxon>Chordata</taxon>
        <taxon>Craniata</taxon>
        <taxon>Vertebrata</taxon>
        <taxon>Euteleostomi</taxon>
        <taxon>Actinopterygii</taxon>
        <taxon>Neopterygii</taxon>
        <taxon>Teleostei</taxon>
        <taxon>Neoteleostei</taxon>
        <taxon>Acanthomorphata</taxon>
        <taxon>Gobiaria</taxon>
        <taxon>Gobiiformes</taxon>
        <taxon>Gobioidei</taxon>
        <taxon>Gobiidae</taxon>
        <taxon>Gobionellinae</taxon>
        <taxon>Mugilogobius</taxon>
    </lineage>
</organism>
<evidence type="ECO:0000313" key="1">
    <source>
        <dbReference type="EMBL" id="KAK7877342.1"/>
    </source>
</evidence>
<dbReference type="AlphaFoldDB" id="A0AAW0MCP8"/>
<name>A0AAW0MCP8_9GOBI</name>
<dbReference type="Proteomes" id="UP001460270">
    <property type="component" value="Unassembled WGS sequence"/>
</dbReference>
<evidence type="ECO:0000313" key="2">
    <source>
        <dbReference type="Proteomes" id="UP001460270"/>
    </source>
</evidence>
<dbReference type="EMBL" id="JBBPFD010000700">
    <property type="protein sequence ID" value="KAK7877342.1"/>
    <property type="molecule type" value="Genomic_DNA"/>
</dbReference>
<accession>A0AAW0MCP8</accession>
<evidence type="ECO:0008006" key="3">
    <source>
        <dbReference type="Google" id="ProtNLM"/>
    </source>
</evidence>
<reference evidence="2" key="1">
    <citation type="submission" date="2024-04" db="EMBL/GenBank/DDBJ databases">
        <title>Salinicola lusitanus LLJ914,a marine bacterium isolated from the Okinawa Trough.</title>
        <authorList>
            <person name="Li J."/>
        </authorList>
    </citation>
    <scope>NUCLEOTIDE SEQUENCE [LARGE SCALE GENOMIC DNA]</scope>
</reference>
<keyword evidence="2" id="KW-1185">Reference proteome</keyword>
<gene>
    <name evidence="1" type="ORF">WMY93_031946</name>
</gene>
<protein>
    <recommendedName>
        <fullName evidence="3">Ig-like domain-containing protein</fullName>
    </recommendedName>
</protein>
<sequence length="196" mass="21473">MHHPDVRGVRLHAGFSSNLPKRLLLPGEFYSNSCPVSSAIVTVVLATVTHQQRPLSIITTSSTILIFIYQSTTQAPCRPLKRALTPPPLSPSRPLCLSSLQAPPSNRLRLFSSFSESESRPVPVFQKGQMSLSCGDTGNVKRNTSTKYNQDCSDMGGYGNASTCWTFLLPQDSGQYWCERNGISTEPVNITVQGKK</sequence>
<proteinExistence type="predicted"/>
<comment type="caution">
    <text evidence="1">The sequence shown here is derived from an EMBL/GenBank/DDBJ whole genome shotgun (WGS) entry which is preliminary data.</text>
</comment>